<dbReference type="InParanoid" id="A0A5C3PWH7"/>
<protein>
    <recommendedName>
        <fullName evidence="3">AB hydrolase-1 domain-containing protein</fullName>
    </recommendedName>
</protein>
<evidence type="ECO:0008006" key="3">
    <source>
        <dbReference type="Google" id="ProtNLM"/>
    </source>
</evidence>
<accession>A0A5C3PWH7</accession>
<name>A0A5C3PWH7_9APHY</name>
<dbReference type="SUPFAM" id="SSF53474">
    <property type="entry name" value="alpha/beta-Hydrolases"/>
    <property type="match status" value="1"/>
</dbReference>
<organism evidence="1 2">
    <name type="scientific">Polyporus arcularius HHB13444</name>
    <dbReference type="NCBI Taxonomy" id="1314778"/>
    <lineage>
        <taxon>Eukaryota</taxon>
        <taxon>Fungi</taxon>
        <taxon>Dikarya</taxon>
        <taxon>Basidiomycota</taxon>
        <taxon>Agaricomycotina</taxon>
        <taxon>Agaricomycetes</taxon>
        <taxon>Polyporales</taxon>
        <taxon>Polyporaceae</taxon>
        <taxon>Polyporus</taxon>
    </lineage>
</organism>
<evidence type="ECO:0000313" key="2">
    <source>
        <dbReference type="Proteomes" id="UP000308197"/>
    </source>
</evidence>
<evidence type="ECO:0000313" key="1">
    <source>
        <dbReference type="EMBL" id="TFK90443.1"/>
    </source>
</evidence>
<dbReference type="STRING" id="1314778.A0A5C3PWH7"/>
<keyword evidence="2" id="KW-1185">Reference proteome</keyword>
<dbReference type="Gene3D" id="3.40.50.1820">
    <property type="entry name" value="alpha/beta hydrolase"/>
    <property type="match status" value="1"/>
</dbReference>
<dbReference type="AlphaFoldDB" id="A0A5C3PWH7"/>
<dbReference type="InterPro" id="IPR029058">
    <property type="entry name" value="AB_hydrolase_fold"/>
</dbReference>
<proteinExistence type="predicted"/>
<sequence length="102" mass="11574">MVGQGARRLVWIAVELSNHARRTLSSTDLPAENWHIKKPALFVAASRDYVCRPAFGKASMEKYAPHAEIVELNTGHWVQLEATEEYNATLEQWIEKTPTARL</sequence>
<dbReference type="EMBL" id="ML211045">
    <property type="protein sequence ID" value="TFK90443.1"/>
    <property type="molecule type" value="Genomic_DNA"/>
</dbReference>
<reference evidence="1 2" key="1">
    <citation type="journal article" date="2019" name="Nat. Ecol. Evol.">
        <title>Megaphylogeny resolves global patterns of mushroom evolution.</title>
        <authorList>
            <person name="Varga T."/>
            <person name="Krizsan K."/>
            <person name="Foldi C."/>
            <person name="Dima B."/>
            <person name="Sanchez-Garcia M."/>
            <person name="Sanchez-Ramirez S."/>
            <person name="Szollosi G.J."/>
            <person name="Szarkandi J.G."/>
            <person name="Papp V."/>
            <person name="Albert L."/>
            <person name="Andreopoulos W."/>
            <person name="Angelini C."/>
            <person name="Antonin V."/>
            <person name="Barry K.W."/>
            <person name="Bougher N.L."/>
            <person name="Buchanan P."/>
            <person name="Buyck B."/>
            <person name="Bense V."/>
            <person name="Catcheside P."/>
            <person name="Chovatia M."/>
            <person name="Cooper J."/>
            <person name="Damon W."/>
            <person name="Desjardin D."/>
            <person name="Finy P."/>
            <person name="Geml J."/>
            <person name="Haridas S."/>
            <person name="Hughes K."/>
            <person name="Justo A."/>
            <person name="Karasinski D."/>
            <person name="Kautmanova I."/>
            <person name="Kiss B."/>
            <person name="Kocsube S."/>
            <person name="Kotiranta H."/>
            <person name="LaButti K.M."/>
            <person name="Lechner B.E."/>
            <person name="Liimatainen K."/>
            <person name="Lipzen A."/>
            <person name="Lukacs Z."/>
            <person name="Mihaltcheva S."/>
            <person name="Morgado L.N."/>
            <person name="Niskanen T."/>
            <person name="Noordeloos M.E."/>
            <person name="Ohm R.A."/>
            <person name="Ortiz-Santana B."/>
            <person name="Ovrebo C."/>
            <person name="Racz N."/>
            <person name="Riley R."/>
            <person name="Savchenko A."/>
            <person name="Shiryaev A."/>
            <person name="Soop K."/>
            <person name="Spirin V."/>
            <person name="Szebenyi C."/>
            <person name="Tomsovsky M."/>
            <person name="Tulloss R.E."/>
            <person name="Uehling J."/>
            <person name="Grigoriev I.V."/>
            <person name="Vagvolgyi C."/>
            <person name="Papp T."/>
            <person name="Martin F.M."/>
            <person name="Miettinen O."/>
            <person name="Hibbett D.S."/>
            <person name="Nagy L.G."/>
        </authorList>
    </citation>
    <scope>NUCLEOTIDE SEQUENCE [LARGE SCALE GENOMIC DNA]</scope>
    <source>
        <strain evidence="1 2">HHB13444</strain>
    </source>
</reference>
<gene>
    <name evidence="1" type="ORF">K466DRAFT_660781</name>
</gene>
<dbReference type="Proteomes" id="UP000308197">
    <property type="component" value="Unassembled WGS sequence"/>
</dbReference>